<dbReference type="PRINTS" id="PR00032">
    <property type="entry name" value="HTHARAC"/>
</dbReference>
<dbReference type="SUPFAM" id="SSF46689">
    <property type="entry name" value="Homeodomain-like"/>
    <property type="match status" value="1"/>
</dbReference>
<dbReference type="EMBL" id="SOMN01000010">
    <property type="protein sequence ID" value="TFE27158.1"/>
    <property type="molecule type" value="Genomic_DNA"/>
</dbReference>
<dbReference type="SMART" id="SM00342">
    <property type="entry name" value="HTH_ARAC"/>
    <property type="match status" value="1"/>
</dbReference>
<dbReference type="AlphaFoldDB" id="A0A4Y8LY42"/>
<keyword evidence="8" id="KW-0804">Transcription</keyword>
<feature type="domain" description="HTH araC/xylS-type" evidence="10">
    <location>
        <begin position="662"/>
        <end position="761"/>
    </location>
</feature>
<gene>
    <name evidence="11" type="ORF">E2980_09635</name>
</gene>
<organism evidence="11 12">
    <name type="scientific">Cohnella luojiensis</name>
    <dbReference type="NCBI Taxonomy" id="652876"/>
    <lineage>
        <taxon>Bacteria</taxon>
        <taxon>Bacillati</taxon>
        <taxon>Bacillota</taxon>
        <taxon>Bacilli</taxon>
        <taxon>Bacillales</taxon>
        <taxon>Paenibacillaceae</taxon>
        <taxon>Cohnella</taxon>
    </lineage>
</organism>
<keyword evidence="5" id="KW-0805">Transcription regulation</keyword>
<dbReference type="GO" id="GO:0043565">
    <property type="term" value="F:sequence-specific DNA binding"/>
    <property type="evidence" value="ECO:0007669"/>
    <property type="project" value="InterPro"/>
</dbReference>
<dbReference type="InterPro" id="IPR041522">
    <property type="entry name" value="CdaR_GGDEF"/>
</dbReference>
<dbReference type="Pfam" id="PF12833">
    <property type="entry name" value="HTH_18"/>
    <property type="match status" value="1"/>
</dbReference>
<keyword evidence="6" id="KW-0238">DNA-binding</keyword>
<keyword evidence="4 9" id="KW-1133">Transmembrane helix</keyword>
<keyword evidence="3 9" id="KW-0812">Transmembrane</keyword>
<evidence type="ECO:0000256" key="9">
    <source>
        <dbReference type="SAM" id="Phobius"/>
    </source>
</evidence>
<evidence type="ECO:0000256" key="6">
    <source>
        <dbReference type="ARBA" id="ARBA00023125"/>
    </source>
</evidence>
<dbReference type="InterPro" id="IPR020449">
    <property type="entry name" value="Tscrpt_reg_AraC-type_HTH"/>
</dbReference>
<dbReference type="GO" id="GO:0005886">
    <property type="term" value="C:plasma membrane"/>
    <property type="evidence" value="ECO:0007669"/>
    <property type="project" value="UniProtKB-SubCell"/>
</dbReference>
<dbReference type="Gene3D" id="3.30.450.20">
    <property type="entry name" value="PAS domain"/>
    <property type="match status" value="1"/>
</dbReference>
<protein>
    <submittedName>
        <fullName evidence="11">Helix-turn-helix domain-containing protein</fullName>
    </submittedName>
</protein>
<evidence type="ECO:0000256" key="1">
    <source>
        <dbReference type="ARBA" id="ARBA00004651"/>
    </source>
</evidence>
<evidence type="ECO:0000313" key="12">
    <source>
        <dbReference type="Proteomes" id="UP000297900"/>
    </source>
</evidence>
<dbReference type="Pfam" id="PF02743">
    <property type="entry name" value="dCache_1"/>
    <property type="match status" value="1"/>
</dbReference>
<dbReference type="InterPro" id="IPR018060">
    <property type="entry name" value="HTH_AraC"/>
</dbReference>
<dbReference type="OrthoDB" id="2517743at2"/>
<feature type="transmembrane region" description="Helical" evidence="9">
    <location>
        <begin position="294"/>
        <end position="313"/>
    </location>
</feature>
<feature type="transmembrane region" description="Helical" evidence="9">
    <location>
        <begin position="12"/>
        <end position="31"/>
    </location>
</feature>
<dbReference type="PANTHER" id="PTHR43280:SF28">
    <property type="entry name" value="HTH-TYPE TRANSCRIPTIONAL ACTIVATOR RHAS"/>
    <property type="match status" value="1"/>
</dbReference>
<keyword evidence="2" id="KW-1003">Cell membrane</keyword>
<sequence length="776" mass="89039">MKSSISTKVMLIYGAVFLVIITLTFVLSYTGTVGKLENDLNDTNLALLKQVDQKIEVAFRQTEKDLLTLMDELEFVYFMHDSYLDDAQKYGNFYALNTKLRNFINTNPQFSSIFVYSSVSGHILTDKAYMKDAPLVDNWLDDYLDMPVYFKWLTTHQVWEGNGNKNVITLVRSYPTVSSPGYRKGMVAVNINEKVLYDMVKAVYEDSKVGHMFIIDSDGNVVTHDDKTQITRNLKELPHIKSTLSKKGSGFFTGKINGVRQSIFYRDSDYTGWKMISILPESQIYEPIRVTRNLLIAFAAGMILLALILLVYVNRWTFKPLDRLVGKMSGTYKLSQTKERTDAGLTYLEKVFDQLVLDREHLQQHVRDSKPVLKWRIMMDMLVGYRTDYQAVRHHLEFVGVHLFPDRFLVCTAEISKEGVDLRAQDETLYTYAFCNVAEELINLENAGVAIDLGEGRAAVIFSFAEGDAEQNHLRALAILELILDVMKKQFDLVVTVGVGRGCGEMKDIPNSYDESRKALQYKMVFGQHSVISIEDLQPLDSQDYYRLIRMADRITDALKQTDTVKMKEYVKETFQEAIDGNLPPELIRQLSFDLIMKSVQSVGSIGIDLKESMSRLDGIYELINRSENLKKMERVVFSFLEELAAKINEKRSHRGSNVTIERMLIYIGEHFQENDLSLDRLAQEFHLSPTYISKQFKEYTESNFIDYLIGIRINASQKLLSGKDMKVNEIAEAVGYGNTRSFLRTFKKYTGMTPMEYREGAAKSRSENKNVNREM</sequence>
<dbReference type="PROSITE" id="PS01124">
    <property type="entry name" value="HTH_ARAC_FAMILY_2"/>
    <property type="match status" value="1"/>
</dbReference>
<dbReference type="InterPro" id="IPR018062">
    <property type="entry name" value="HTH_AraC-typ_CS"/>
</dbReference>
<dbReference type="Pfam" id="PF17853">
    <property type="entry name" value="GGDEF_2"/>
    <property type="match status" value="1"/>
</dbReference>
<evidence type="ECO:0000313" key="11">
    <source>
        <dbReference type="EMBL" id="TFE27158.1"/>
    </source>
</evidence>
<dbReference type="RefSeq" id="WP_135151982.1">
    <property type="nucleotide sequence ID" value="NZ_SOMN01000010.1"/>
</dbReference>
<evidence type="ECO:0000259" key="10">
    <source>
        <dbReference type="PROSITE" id="PS01124"/>
    </source>
</evidence>
<evidence type="ECO:0000256" key="3">
    <source>
        <dbReference type="ARBA" id="ARBA00022692"/>
    </source>
</evidence>
<dbReference type="InterPro" id="IPR033479">
    <property type="entry name" value="dCache_1"/>
</dbReference>
<dbReference type="Gene3D" id="1.10.10.60">
    <property type="entry name" value="Homeodomain-like"/>
    <property type="match status" value="2"/>
</dbReference>
<keyword evidence="12" id="KW-1185">Reference proteome</keyword>
<accession>A0A4Y8LY42</accession>
<dbReference type="CDD" id="cd12912">
    <property type="entry name" value="PDC2_MCP_like"/>
    <property type="match status" value="1"/>
</dbReference>
<evidence type="ECO:0000256" key="5">
    <source>
        <dbReference type="ARBA" id="ARBA00023015"/>
    </source>
</evidence>
<evidence type="ECO:0000256" key="2">
    <source>
        <dbReference type="ARBA" id="ARBA00022475"/>
    </source>
</evidence>
<dbReference type="InterPro" id="IPR009057">
    <property type="entry name" value="Homeodomain-like_sf"/>
</dbReference>
<evidence type="ECO:0000256" key="8">
    <source>
        <dbReference type="ARBA" id="ARBA00023163"/>
    </source>
</evidence>
<proteinExistence type="predicted"/>
<name>A0A4Y8LY42_9BACL</name>
<dbReference type="Proteomes" id="UP000297900">
    <property type="component" value="Unassembled WGS sequence"/>
</dbReference>
<comment type="subcellular location">
    <subcellularLocation>
        <location evidence="1">Cell membrane</location>
        <topology evidence="1">Multi-pass membrane protein</topology>
    </subcellularLocation>
</comment>
<evidence type="ECO:0000256" key="4">
    <source>
        <dbReference type="ARBA" id="ARBA00022989"/>
    </source>
</evidence>
<keyword evidence="7 9" id="KW-0472">Membrane</keyword>
<dbReference type="PANTHER" id="PTHR43280">
    <property type="entry name" value="ARAC-FAMILY TRANSCRIPTIONAL REGULATOR"/>
    <property type="match status" value="1"/>
</dbReference>
<reference evidence="11 12" key="1">
    <citation type="submission" date="2019-03" db="EMBL/GenBank/DDBJ databases">
        <title>Cohnella endophytica sp. nov., a novel endophytic bacterium isolated from bark of Sonneratia apetala.</title>
        <authorList>
            <person name="Tuo L."/>
        </authorList>
    </citation>
    <scope>NUCLEOTIDE SEQUENCE [LARGE SCALE GENOMIC DNA]</scope>
    <source>
        <strain evidence="11 12">CCTCC AB 208254</strain>
    </source>
</reference>
<dbReference type="GO" id="GO:0003700">
    <property type="term" value="F:DNA-binding transcription factor activity"/>
    <property type="evidence" value="ECO:0007669"/>
    <property type="project" value="InterPro"/>
</dbReference>
<dbReference type="PROSITE" id="PS00041">
    <property type="entry name" value="HTH_ARAC_FAMILY_1"/>
    <property type="match status" value="1"/>
</dbReference>
<comment type="caution">
    <text evidence="11">The sequence shown here is derived from an EMBL/GenBank/DDBJ whole genome shotgun (WGS) entry which is preliminary data.</text>
</comment>
<evidence type="ECO:0000256" key="7">
    <source>
        <dbReference type="ARBA" id="ARBA00023136"/>
    </source>
</evidence>